<keyword evidence="1 5" id="KW-0489">Methyltransferase</keyword>
<evidence type="ECO:0000256" key="4">
    <source>
        <dbReference type="ARBA" id="ARBA00048391"/>
    </source>
</evidence>
<reference evidence="9" key="1">
    <citation type="journal article" date="2019" name="Int. J. Syst. Evol. Microbiol.">
        <title>The Global Catalogue of Microorganisms (GCM) 10K type strain sequencing project: providing services to taxonomists for standard genome sequencing and annotation.</title>
        <authorList>
            <consortium name="The Broad Institute Genomics Platform"/>
            <consortium name="The Broad Institute Genome Sequencing Center for Infectious Disease"/>
            <person name="Wu L."/>
            <person name="Ma J."/>
        </authorList>
    </citation>
    <scope>NUCLEOTIDE SEQUENCE [LARGE SCALE GENOMIC DNA]</scope>
    <source>
        <strain evidence="9">CCTCC AB 2017081</strain>
    </source>
</reference>
<protein>
    <recommendedName>
        <fullName evidence="5">Release factor glutamine methyltransferase</fullName>
        <shortName evidence="5">RF MTase</shortName>
        <ecNumber evidence="5">2.1.1.297</ecNumber>
    </recommendedName>
    <alternativeName>
        <fullName evidence="5">N5-glutamine methyltransferase PrmC</fullName>
    </alternativeName>
    <alternativeName>
        <fullName evidence="5">Protein-(glutamine-N5) MTase PrmC</fullName>
    </alternativeName>
    <alternativeName>
        <fullName evidence="5">Protein-glutamine N-methyltransferase PrmC</fullName>
    </alternativeName>
</protein>
<dbReference type="Pfam" id="PF05175">
    <property type="entry name" value="MTS"/>
    <property type="match status" value="1"/>
</dbReference>
<evidence type="ECO:0000256" key="3">
    <source>
        <dbReference type="ARBA" id="ARBA00022691"/>
    </source>
</evidence>
<feature type="binding site" evidence="5">
    <location>
        <position position="193"/>
    </location>
    <ligand>
        <name>S-adenosyl-L-methionine</name>
        <dbReference type="ChEBI" id="CHEBI:59789"/>
    </ligand>
</feature>
<keyword evidence="2 5" id="KW-0808">Transferase</keyword>
<evidence type="ECO:0000313" key="9">
    <source>
        <dbReference type="Proteomes" id="UP001595803"/>
    </source>
</evidence>
<dbReference type="InterPro" id="IPR029063">
    <property type="entry name" value="SAM-dependent_MTases_sf"/>
</dbReference>
<feature type="binding site" evidence="5">
    <location>
        <position position="152"/>
    </location>
    <ligand>
        <name>S-adenosyl-L-methionine</name>
        <dbReference type="ChEBI" id="CHEBI:59789"/>
    </ligand>
</feature>
<dbReference type="PROSITE" id="PS00092">
    <property type="entry name" value="N6_MTASE"/>
    <property type="match status" value="1"/>
</dbReference>
<dbReference type="EC" id="2.1.1.297" evidence="5"/>
<dbReference type="HAMAP" id="MF_02126">
    <property type="entry name" value="RF_methyltr_PrmC"/>
    <property type="match status" value="1"/>
</dbReference>
<dbReference type="PANTHER" id="PTHR18895">
    <property type="entry name" value="HEMK METHYLTRANSFERASE"/>
    <property type="match status" value="1"/>
</dbReference>
<dbReference type="InterPro" id="IPR004556">
    <property type="entry name" value="HemK-like"/>
</dbReference>
<dbReference type="Proteomes" id="UP001595803">
    <property type="component" value="Unassembled WGS sequence"/>
</dbReference>
<comment type="caution">
    <text evidence="5">Lacks conserved residue(s) required for the propagation of feature annotation.</text>
</comment>
<accession>A0ABV7Z7A1</accession>
<dbReference type="InterPro" id="IPR002052">
    <property type="entry name" value="DNA_methylase_N6_adenine_CS"/>
</dbReference>
<feature type="binding site" evidence="5">
    <location>
        <begin position="193"/>
        <end position="196"/>
    </location>
    <ligand>
        <name>substrate</name>
    </ligand>
</feature>
<evidence type="ECO:0000313" key="8">
    <source>
        <dbReference type="EMBL" id="MFC3832183.1"/>
    </source>
</evidence>
<keyword evidence="9" id="KW-1185">Reference proteome</keyword>
<comment type="catalytic activity">
    <reaction evidence="4 5">
        <text>L-glutaminyl-[peptide chain release factor] + S-adenosyl-L-methionine = N(5)-methyl-L-glutaminyl-[peptide chain release factor] + S-adenosyl-L-homocysteine + H(+)</text>
        <dbReference type="Rhea" id="RHEA:42896"/>
        <dbReference type="Rhea" id="RHEA-COMP:10271"/>
        <dbReference type="Rhea" id="RHEA-COMP:10272"/>
        <dbReference type="ChEBI" id="CHEBI:15378"/>
        <dbReference type="ChEBI" id="CHEBI:30011"/>
        <dbReference type="ChEBI" id="CHEBI:57856"/>
        <dbReference type="ChEBI" id="CHEBI:59789"/>
        <dbReference type="ChEBI" id="CHEBI:61891"/>
        <dbReference type="EC" id="2.1.1.297"/>
    </reaction>
</comment>
<feature type="domain" description="Methyltransferase small" evidence="6">
    <location>
        <begin position="121"/>
        <end position="199"/>
    </location>
</feature>
<proteinExistence type="inferred from homology"/>
<dbReference type="PANTHER" id="PTHR18895:SF74">
    <property type="entry name" value="MTRF1L RELEASE FACTOR GLUTAMINE METHYLTRANSFERASE"/>
    <property type="match status" value="1"/>
</dbReference>
<dbReference type="Gene3D" id="1.10.8.10">
    <property type="entry name" value="DNA helicase RuvA subunit, C-terminal domain"/>
    <property type="match status" value="1"/>
</dbReference>
<dbReference type="InterPro" id="IPR040758">
    <property type="entry name" value="PrmC_N"/>
</dbReference>
<feature type="domain" description="Release factor glutamine methyltransferase N-terminal" evidence="7">
    <location>
        <begin position="14"/>
        <end position="84"/>
    </location>
</feature>
<evidence type="ECO:0000256" key="1">
    <source>
        <dbReference type="ARBA" id="ARBA00022603"/>
    </source>
</evidence>
<organism evidence="8 9">
    <name type="scientific">Deinococcus rufus</name>
    <dbReference type="NCBI Taxonomy" id="2136097"/>
    <lineage>
        <taxon>Bacteria</taxon>
        <taxon>Thermotogati</taxon>
        <taxon>Deinococcota</taxon>
        <taxon>Deinococci</taxon>
        <taxon>Deinococcales</taxon>
        <taxon>Deinococcaceae</taxon>
        <taxon>Deinococcus</taxon>
    </lineage>
</organism>
<keyword evidence="3 5" id="KW-0949">S-adenosyl-L-methionine</keyword>
<evidence type="ECO:0000256" key="5">
    <source>
        <dbReference type="HAMAP-Rule" id="MF_02126"/>
    </source>
</evidence>
<dbReference type="NCBIfam" id="TIGR03534">
    <property type="entry name" value="RF_mod_PrmC"/>
    <property type="match status" value="1"/>
</dbReference>
<evidence type="ECO:0000259" key="7">
    <source>
        <dbReference type="Pfam" id="PF17827"/>
    </source>
</evidence>
<dbReference type="GO" id="GO:0102559">
    <property type="term" value="F:peptide chain release factor N(5)-glutamine methyltransferase activity"/>
    <property type="evidence" value="ECO:0007669"/>
    <property type="project" value="UniProtKB-EC"/>
</dbReference>
<dbReference type="Pfam" id="PF17827">
    <property type="entry name" value="PrmC_N"/>
    <property type="match status" value="1"/>
</dbReference>
<dbReference type="GO" id="GO:0032259">
    <property type="term" value="P:methylation"/>
    <property type="evidence" value="ECO:0007669"/>
    <property type="project" value="UniProtKB-KW"/>
</dbReference>
<evidence type="ECO:0000259" key="6">
    <source>
        <dbReference type="Pfam" id="PF05175"/>
    </source>
</evidence>
<sequence>MSPALTGPGPTRRDLLHAMAGQLRRAGVPSPEVDARALLLHVLQLNPVHLITAPDALVPPGHADTLRHLTDRRAAREPLQYLLGTVEWGGLTLHVDPRALIPRPETEWLLHLTLRILRGVSAPRVVDVGTGSGALALGLRAARPDAHVTATDLSLDALALARENAAHTGLPITLRHADLLSGVPGPHDMVVSNPPYLPDADRDHAQPEVRHDPDHALYAGRDGLDIARRLVVQAHAHLAPGGHLALELDPRNAPTLLDDLTHSGWTAQLHTDLTGRERFITARRG</sequence>
<dbReference type="InterPro" id="IPR050320">
    <property type="entry name" value="N5-glutamine_MTase"/>
</dbReference>
<dbReference type="InterPro" id="IPR019874">
    <property type="entry name" value="RF_methyltr_PrmC"/>
</dbReference>
<comment type="function">
    <text evidence="5">Methylates the class 1 translation termination release factors RF1/PrfA and RF2/PrfB on the glutamine residue of the universally conserved GGQ motif.</text>
</comment>
<name>A0ABV7Z7A1_9DEIO</name>
<dbReference type="EMBL" id="JBHRZG010000005">
    <property type="protein sequence ID" value="MFC3832183.1"/>
    <property type="molecule type" value="Genomic_DNA"/>
</dbReference>
<dbReference type="SUPFAM" id="SSF53335">
    <property type="entry name" value="S-adenosyl-L-methionine-dependent methyltransferases"/>
    <property type="match status" value="1"/>
</dbReference>
<dbReference type="RefSeq" id="WP_380101441.1">
    <property type="nucleotide sequence ID" value="NZ_JBHRZG010000005.1"/>
</dbReference>
<comment type="caution">
    <text evidence="8">The sequence shown here is derived from an EMBL/GenBank/DDBJ whole genome shotgun (WGS) entry which is preliminary data.</text>
</comment>
<dbReference type="CDD" id="cd02440">
    <property type="entry name" value="AdoMet_MTases"/>
    <property type="match status" value="1"/>
</dbReference>
<evidence type="ECO:0000256" key="2">
    <source>
        <dbReference type="ARBA" id="ARBA00022679"/>
    </source>
</evidence>
<comment type="similarity">
    <text evidence="5">Belongs to the protein N5-glutamine methyltransferase family. PrmC subfamily.</text>
</comment>
<feature type="binding site" evidence="5">
    <location>
        <begin position="129"/>
        <end position="133"/>
    </location>
    <ligand>
        <name>S-adenosyl-L-methionine</name>
        <dbReference type="ChEBI" id="CHEBI:59789"/>
    </ligand>
</feature>
<dbReference type="NCBIfam" id="TIGR00536">
    <property type="entry name" value="hemK_fam"/>
    <property type="match status" value="1"/>
</dbReference>
<gene>
    <name evidence="5 8" type="primary">prmC</name>
    <name evidence="8" type="ORF">ACFOSB_04880</name>
</gene>
<dbReference type="Gene3D" id="3.40.50.150">
    <property type="entry name" value="Vaccinia Virus protein VP39"/>
    <property type="match status" value="1"/>
</dbReference>
<dbReference type="InterPro" id="IPR007848">
    <property type="entry name" value="Small_mtfrase_dom"/>
</dbReference>